<dbReference type="GO" id="GO:0020037">
    <property type="term" value="F:heme binding"/>
    <property type="evidence" value="ECO:0007669"/>
    <property type="project" value="InterPro"/>
</dbReference>
<comment type="cofactor">
    <cofactor evidence="3">
        <name>heme</name>
        <dbReference type="ChEBI" id="CHEBI:30413"/>
    </cofactor>
</comment>
<keyword evidence="2" id="KW-1133">Transmembrane helix</keyword>
<proteinExistence type="predicted"/>
<dbReference type="InterPro" id="IPR002401">
    <property type="entry name" value="Cyt_P450_E_grp-I"/>
</dbReference>
<feature type="region of interest" description="Disordered" evidence="4">
    <location>
        <begin position="406"/>
        <end position="538"/>
    </location>
</feature>
<evidence type="ECO:0000259" key="5">
    <source>
        <dbReference type="Pfam" id="PF07727"/>
    </source>
</evidence>
<dbReference type="GO" id="GO:0005506">
    <property type="term" value="F:iron ion binding"/>
    <property type="evidence" value="ECO:0007669"/>
    <property type="project" value="InterPro"/>
</dbReference>
<feature type="compositionally biased region" description="Polar residues" evidence="4">
    <location>
        <begin position="1"/>
        <end position="12"/>
    </location>
</feature>
<dbReference type="InterPro" id="IPR013103">
    <property type="entry name" value="RVT_2"/>
</dbReference>
<accession>A0AAD8S767</accession>
<keyword evidence="3" id="KW-0349">Heme</keyword>
<feature type="compositionally biased region" description="Low complexity" evidence="4">
    <location>
        <begin position="13"/>
        <end position="30"/>
    </location>
</feature>
<keyword evidence="3" id="KW-0408">Iron</keyword>
<feature type="domain" description="Reverse transcriptase Ty1/copia-type" evidence="5">
    <location>
        <begin position="584"/>
        <end position="827"/>
    </location>
</feature>
<dbReference type="SUPFAM" id="SSF56672">
    <property type="entry name" value="DNA/RNA polymerases"/>
    <property type="match status" value="1"/>
</dbReference>
<dbReference type="Proteomes" id="UP001231189">
    <property type="component" value="Unassembled WGS sequence"/>
</dbReference>
<feature type="compositionally biased region" description="Low complexity" evidence="4">
    <location>
        <begin position="274"/>
        <end position="293"/>
    </location>
</feature>
<feature type="binding site" description="axial binding residue" evidence="3">
    <location>
        <position position="1429"/>
    </location>
    <ligand>
        <name>heme</name>
        <dbReference type="ChEBI" id="CHEBI:30413"/>
    </ligand>
    <ligandPart>
        <name>Fe</name>
        <dbReference type="ChEBI" id="CHEBI:18248"/>
    </ligandPart>
</feature>
<dbReference type="InterPro" id="IPR017972">
    <property type="entry name" value="Cyt_P450_CS"/>
</dbReference>
<dbReference type="EMBL" id="JAUUTY010000004">
    <property type="protein sequence ID" value="KAK1645507.1"/>
    <property type="molecule type" value="Genomic_DNA"/>
</dbReference>
<feature type="compositionally biased region" description="Basic and acidic residues" evidence="4">
    <location>
        <begin position="437"/>
        <end position="449"/>
    </location>
</feature>
<dbReference type="Pfam" id="PF07727">
    <property type="entry name" value="RVT_2"/>
    <property type="match status" value="1"/>
</dbReference>
<keyword evidence="3" id="KW-0479">Metal-binding</keyword>
<evidence type="ECO:0000256" key="2">
    <source>
        <dbReference type="ARBA" id="ARBA00022989"/>
    </source>
</evidence>
<dbReference type="Gene3D" id="1.10.630.10">
    <property type="entry name" value="Cytochrome P450"/>
    <property type="match status" value="1"/>
</dbReference>
<name>A0AAD8S767_LOLMU</name>
<dbReference type="InterPro" id="IPR043502">
    <property type="entry name" value="DNA/RNA_pol_sf"/>
</dbReference>
<keyword evidence="2" id="KW-0472">Membrane</keyword>
<comment type="caution">
    <text evidence="6">The sequence shown here is derived from an EMBL/GenBank/DDBJ whole genome shotgun (WGS) entry which is preliminary data.</text>
</comment>
<dbReference type="Pfam" id="PF00067">
    <property type="entry name" value="p450"/>
    <property type="match status" value="1"/>
</dbReference>
<organism evidence="6 7">
    <name type="scientific">Lolium multiflorum</name>
    <name type="common">Italian ryegrass</name>
    <name type="synonym">Lolium perenne subsp. multiflorum</name>
    <dbReference type="NCBI Taxonomy" id="4521"/>
    <lineage>
        <taxon>Eukaryota</taxon>
        <taxon>Viridiplantae</taxon>
        <taxon>Streptophyta</taxon>
        <taxon>Embryophyta</taxon>
        <taxon>Tracheophyta</taxon>
        <taxon>Spermatophyta</taxon>
        <taxon>Magnoliopsida</taxon>
        <taxon>Liliopsida</taxon>
        <taxon>Poales</taxon>
        <taxon>Poaceae</taxon>
        <taxon>BOP clade</taxon>
        <taxon>Pooideae</taxon>
        <taxon>Poodae</taxon>
        <taxon>Poeae</taxon>
        <taxon>Poeae Chloroplast Group 2 (Poeae type)</taxon>
        <taxon>Loliodinae</taxon>
        <taxon>Loliinae</taxon>
        <taxon>Lolium</taxon>
    </lineage>
</organism>
<keyword evidence="1" id="KW-0812">Transmembrane</keyword>
<dbReference type="PANTHER" id="PTHR47954">
    <property type="entry name" value="OS09G0275400 PROTEIN-RELATED"/>
    <property type="match status" value="1"/>
</dbReference>
<dbReference type="CDD" id="cd09272">
    <property type="entry name" value="RNase_HI_RT_Ty1"/>
    <property type="match status" value="1"/>
</dbReference>
<evidence type="ECO:0000313" key="7">
    <source>
        <dbReference type="Proteomes" id="UP001231189"/>
    </source>
</evidence>
<dbReference type="InterPro" id="IPR036396">
    <property type="entry name" value="Cyt_P450_sf"/>
</dbReference>
<feature type="region of interest" description="Disordered" evidence="4">
    <location>
        <begin position="1"/>
        <end position="34"/>
    </location>
</feature>
<sequence length="1489" mass="162072">MAYSGVSVTGPRSSDSLSASPSITTPSTSARGGVMASRIPSAPICLDNKITIRLTADNYLYWRTQVDPILRTNLLFGFVDGSLPCPPAEIANPAAATEGGVSPTIPNPLYALWHQQDQAILSALVSSLTEGVLGMVMLVPTSQQAWEILEASFASQSTARVMHIRTELGKVKKHDYPNATAFFNKVKGLSDVLSSVGQPLRPDEFNTFLLAGLDSDYDALADRISARPVYDPLPVRDVYAQLLNTEQRVEARRAQLSGDNHHANYTARPSGGRAPSNNQRQNSPSSAQGRPYTAPAPTPAPAYQGGGRGQGQQGQGRGGGSRPMCQICEKLGHVASCCFLRYKRDYLGAGNDGRNMERQLAAFSVTHTGTTSTYPVDPAWYADTAATDHLTNDLNNLTMREQYHGKDNVQTANGTGVGRGARLELLDDPPSTPTAGDHVDRVHTIDGNHADQASPARRTSDSPSSHGPSSPSSAPTPDSVGSSTVAPDIPASPVESSPMVPSASLPPTSTADSAQPAPQLGVTTRLQRGIRQKKIRTDGTIAWHTSRSSDPTMLTTEPPDYRAALSSPHWRTAMETEFTALQRNHTWRLVPPRSGLNIIDCKWVFKIKRKADGTIDRYKARLVAKGFKQRYGLDYEDTFSPVVKPTTIRLLLSMALTHGWHIRQLDIQNAFLHGVLEEEVFMRQPPGFEDTSHAGYLCRLEKALYGLKQAPRAWHARLGSVLATLGFTPSTADTSLFILRCPSITVYLLVYVDDIILVSSSSAAADRLVSKLGSSFALKDLGPLHYFLGVEVHSQGRGLLLSQRKYAMELLHRAGLQKCAPMSTPMASTDKLSITDGSPLSAEDSTRYRSIVGGLQYLTMTRPDLSFAVNKVCQFLHAPRCTHWSAVKRILRYVQSTLSHGLLLRPYSTTVAPLLSAFSDADWAGDVDDRRSTGGFAIFYGGNLISRSARKQVTVSRSSTESEYKALANATAEIIWVQALLAMDGLFLLSVLLAAAAVALLQVLKVALNPVSERAPPGPWKLPVIGSMHHLVNVLPHRALKDLADVHGSLMMLQMGQTPLVVASSKETARLVLKTHDTNFATRPKLLAGEIVGYEWSDIVFSPSGDYWRKLRQLCVAEILSPKRVLSFCHIREDEVGLRVEQIRAAGPSTPVNLSVMFHSITNSIVARATFGKKRKNAGEFMAAIKSGVGLASGFNIPDLFPTLTTVLATITGMKRSLHGIHTTVDAILEEIINERNVARAEKIKAGATENVDENLTDVLIGLQGKGGFGFHLDNNKIKAIILDMFAGGTGTSASAMEWGMSELMRNPAVMEKLQGQIREAFKGKTVVTEANLQASELRYLKLVIKEALRLHPPAPLLVPRESIDVCELEGYTIPAKSRVVINAWAIGRDPRYWDDAEEFQPERFEDGTVDFTGSNYEFLPFGAGRRMCPGFNYGLASMELALVTLLYHFDWSLPEGVAEVDMEEAPGLGVRRRTPLMLLATPFVPVVA</sequence>
<evidence type="ECO:0000256" key="4">
    <source>
        <dbReference type="SAM" id="MobiDB-lite"/>
    </source>
</evidence>
<feature type="compositionally biased region" description="Low complexity" evidence="4">
    <location>
        <begin position="461"/>
        <end position="479"/>
    </location>
</feature>
<feature type="region of interest" description="Disordered" evidence="4">
    <location>
        <begin position="254"/>
        <end position="321"/>
    </location>
</feature>
<dbReference type="Pfam" id="PF14223">
    <property type="entry name" value="Retrotran_gag_2"/>
    <property type="match status" value="1"/>
</dbReference>
<evidence type="ECO:0000256" key="3">
    <source>
        <dbReference type="PIRSR" id="PIRSR602401-1"/>
    </source>
</evidence>
<dbReference type="PROSITE" id="PS00086">
    <property type="entry name" value="CYTOCHROME_P450"/>
    <property type="match status" value="1"/>
</dbReference>
<evidence type="ECO:0000313" key="6">
    <source>
        <dbReference type="EMBL" id="KAK1645507.1"/>
    </source>
</evidence>
<dbReference type="PRINTS" id="PR00385">
    <property type="entry name" value="P450"/>
</dbReference>
<evidence type="ECO:0000256" key="1">
    <source>
        <dbReference type="ARBA" id="ARBA00022692"/>
    </source>
</evidence>
<feature type="compositionally biased region" description="Gly residues" evidence="4">
    <location>
        <begin position="304"/>
        <end position="321"/>
    </location>
</feature>
<gene>
    <name evidence="6" type="ORF">QYE76_063312</name>
</gene>
<dbReference type="GO" id="GO:0004497">
    <property type="term" value="F:monooxygenase activity"/>
    <property type="evidence" value="ECO:0007669"/>
    <property type="project" value="InterPro"/>
</dbReference>
<dbReference type="PANTHER" id="PTHR47954:SF2">
    <property type="entry name" value="P450 71D11, PUTATIVE, EXPRESSED-RELATED"/>
    <property type="match status" value="1"/>
</dbReference>
<dbReference type="InterPro" id="IPR001128">
    <property type="entry name" value="Cyt_P450"/>
</dbReference>
<dbReference type="FunFam" id="1.10.630.10:FF:000066">
    <property type="entry name" value="Cytochrome P450 71D7"/>
    <property type="match status" value="1"/>
</dbReference>
<keyword evidence="7" id="KW-1185">Reference proteome</keyword>
<dbReference type="SUPFAM" id="SSF48264">
    <property type="entry name" value="Cytochrome P450"/>
    <property type="match status" value="1"/>
</dbReference>
<dbReference type="CDD" id="cd11072">
    <property type="entry name" value="CYP71-like"/>
    <property type="match status" value="1"/>
</dbReference>
<dbReference type="PRINTS" id="PR00463">
    <property type="entry name" value="EP450I"/>
</dbReference>
<reference evidence="6" key="1">
    <citation type="submission" date="2023-07" db="EMBL/GenBank/DDBJ databases">
        <title>A chromosome-level genome assembly of Lolium multiflorum.</title>
        <authorList>
            <person name="Chen Y."/>
            <person name="Copetti D."/>
            <person name="Kolliker R."/>
            <person name="Studer B."/>
        </authorList>
    </citation>
    <scope>NUCLEOTIDE SEQUENCE</scope>
    <source>
        <strain evidence="6">02402/16</strain>
        <tissue evidence="6">Leaf</tissue>
    </source>
</reference>
<dbReference type="GO" id="GO:0016705">
    <property type="term" value="F:oxidoreductase activity, acting on paired donors, with incorporation or reduction of molecular oxygen"/>
    <property type="evidence" value="ECO:0007669"/>
    <property type="project" value="InterPro"/>
</dbReference>
<protein>
    <recommendedName>
        <fullName evidence="5">Reverse transcriptase Ty1/copia-type domain-containing protein</fullName>
    </recommendedName>
</protein>